<proteinExistence type="inferred from homology"/>
<keyword evidence="2" id="KW-0645">Protease</keyword>
<dbReference type="GO" id="GO:0016485">
    <property type="term" value="P:protein processing"/>
    <property type="evidence" value="ECO:0007669"/>
    <property type="project" value="TreeGrafter"/>
</dbReference>
<dbReference type="GO" id="GO:0008047">
    <property type="term" value="F:enzyme activator activity"/>
    <property type="evidence" value="ECO:0007669"/>
    <property type="project" value="InterPro"/>
</dbReference>
<evidence type="ECO:0000256" key="1">
    <source>
        <dbReference type="ARBA" id="ARBA00006814"/>
    </source>
</evidence>
<accession>Q21R13</accession>
<keyword evidence="6" id="KW-1185">Reference proteome</keyword>
<evidence type="ECO:0000256" key="4">
    <source>
        <dbReference type="ARBA" id="ARBA00022801"/>
    </source>
</evidence>
<dbReference type="InterPro" id="IPR000671">
    <property type="entry name" value="Peptidase_A31"/>
</dbReference>
<dbReference type="CDD" id="cd06062">
    <property type="entry name" value="H2MP_MemB-H2up"/>
    <property type="match status" value="1"/>
</dbReference>
<dbReference type="EMBL" id="CP000267">
    <property type="protein sequence ID" value="ABD71790.1"/>
    <property type="molecule type" value="Genomic_DNA"/>
</dbReference>
<dbReference type="STRING" id="338969.Rfer_4092"/>
<name>Q21R13_ALBFT</name>
<dbReference type="Proteomes" id="UP000008332">
    <property type="component" value="Chromosome"/>
</dbReference>
<protein>
    <submittedName>
        <fullName evidence="5">HybD peptidase. Aspartic peptidase. MEROPS family A31</fullName>
    </submittedName>
</protein>
<dbReference type="KEGG" id="rfr:Rfer_4092"/>
<evidence type="ECO:0000313" key="6">
    <source>
        <dbReference type="Proteomes" id="UP000008332"/>
    </source>
</evidence>
<dbReference type="HOGENOM" id="CLU_099037_0_0_4"/>
<dbReference type="Pfam" id="PF01750">
    <property type="entry name" value="HycI"/>
    <property type="match status" value="1"/>
</dbReference>
<dbReference type="Gene3D" id="3.40.50.1450">
    <property type="entry name" value="HybD-like"/>
    <property type="match status" value="1"/>
</dbReference>
<keyword evidence="4" id="KW-0378">Hydrolase</keyword>
<organism evidence="5 6">
    <name type="scientific">Albidiferax ferrireducens (strain ATCC BAA-621 / DSM 15236 / T118)</name>
    <name type="common">Rhodoferax ferrireducens</name>
    <dbReference type="NCBI Taxonomy" id="338969"/>
    <lineage>
        <taxon>Bacteria</taxon>
        <taxon>Pseudomonadati</taxon>
        <taxon>Pseudomonadota</taxon>
        <taxon>Betaproteobacteria</taxon>
        <taxon>Burkholderiales</taxon>
        <taxon>Comamonadaceae</taxon>
        <taxon>Rhodoferax</taxon>
    </lineage>
</organism>
<evidence type="ECO:0000256" key="2">
    <source>
        <dbReference type="ARBA" id="ARBA00022670"/>
    </source>
</evidence>
<comment type="similarity">
    <text evidence="1">Belongs to the peptidase A31 family.</text>
</comment>
<sequence length="174" mass="18461">MADSFHSGPHFMHAVVLGIGNTILTDEAAGVRAVEALELAFKMPAEVQLIDGGTSGMEMIEDLSNLDFLIVIDVVRTGAAAGTVVKISGDQIPVFFRSKLSPHQIGLPDVLASLELLDTMPKEIVVLGVEPISLELGMEMTPTIAETIPQLVEMAVAELVLRGYALEPLTAQVA</sequence>
<dbReference type="InterPro" id="IPR023430">
    <property type="entry name" value="Pept_HybD-like_dom_sf"/>
</dbReference>
<gene>
    <name evidence="5" type="ordered locus">Rfer_4092</name>
</gene>
<dbReference type="PRINTS" id="PR00446">
    <property type="entry name" value="HYDRGNUPTAKE"/>
</dbReference>
<dbReference type="SUPFAM" id="SSF53163">
    <property type="entry name" value="HybD-like"/>
    <property type="match status" value="1"/>
</dbReference>
<evidence type="ECO:0000313" key="5">
    <source>
        <dbReference type="EMBL" id="ABD71790.1"/>
    </source>
</evidence>
<reference evidence="6" key="1">
    <citation type="submission" date="2006-02" db="EMBL/GenBank/DDBJ databases">
        <title>Complete sequence of chromosome of Rhodoferax ferrireducens DSM 15236.</title>
        <authorList>
            <person name="Copeland A."/>
            <person name="Lucas S."/>
            <person name="Lapidus A."/>
            <person name="Barry K."/>
            <person name="Detter J.C."/>
            <person name="Glavina del Rio T."/>
            <person name="Hammon N."/>
            <person name="Israni S."/>
            <person name="Pitluck S."/>
            <person name="Brettin T."/>
            <person name="Bruce D."/>
            <person name="Han C."/>
            <person name="Tapia R."/>
            <person name="Gilna P."/>
            <person name="Kiss H."/>
            <person name="Schmutz J."/>
            <person name="Larimer F."/>
            <person name="Land M."/>
            <person name="Kyrpides N."/>
            <person name="Ivanova N."/>
            <person name="Richardson P."/>
        </authorList>
    </citation>
    <scope>NUCLEOTIDE SEQUENCE [LARGE SCALE GENOMIC DNA]</scope>
    <source>
        <strain evidence="6">ATCC BAA-621 / DSM 15236 / T118</strain>
    </source>
</reference>
<dbReference type="PANTHER" id="PTHR30302">
    <property type="entry name" value="HYDROGENASE 1 MATURATION PROTEASE"/>
    <property type="match status" value="1"/>
</dbReference>
<dbReference type="GO" id="GO:0004190">
    <property type="term" value="F:aspartic-type endopeptidase activity"/>
    <property type="evidence" value="ECO:0007669"/>
    <property type="project" value="UniProtKB-KW"/>
</dbReference>
<keyword evidence="3" id="KW-0064">Aspartyl protease</keyword>
<dbReference type="AlphaFoldDB" id="Q21R13"/>
<evidence type="ECO:0000256" key="3">
    <source>
        <dbReference type="ARBA" id="ARBA00022750"/>
    </source>
</evidence>
<dbReference type="NCBIfam" id="TIGR00072">
    <property type="entry name" value="hydrog_prot"/>
    <property type="match status" value="1"/>
</dbReference>
<dbReference type="eggNOG" id="COG0680">
    <property type="taxonomic scope" value="Bacteria"/>
</dbReference>
<dbReference type="MEROPS" id="A31.001"/>
<dbReference type="PANTHER" id="PTHR30302:SF1">
    <property type="entry name" value="HYDROGENASE 2 MATURATION PROTEASE"/>
    <property type="match status" value="1"/>
</dbReference>
<dbReference type="OrthoDB" id="9792731at2"/>